<dbReference type="PANTHER" id="PTHR11926:SF774">
    <property type="entry name" value="UDP-GLYCOSYLTRANSFERASE 85A1-RELATED"/>
    <property type="match status" value="1"/>
</dbReference>
<dbReference type="InterPro" id="IPR002213">
    <property type="entry name" value="UDP_glucos_trans"/>
</dbReference>
<dbReference type="AlphaFoldDB" id="A0A2Z2PFJ7"/>
<reference evidence="6" key="1">
    <citation type="submission" date="2016-11" db="EMBL/GenBank/DDBJ databases">
        <title>identification of UGTs in Ginkgo biloba.</title>
        <authorList>
            <person name="Pang Y."/>
            <person name="Shen G."/>
            <person name="Su X."/>
        </authorList>
    </citation>
    <scope>NUCLEOTIDE SEQUENCE</scope>
</reference>
<dbReference type="GO" id="GO:0080043">
    <property type="term" value="F:quercetin 3-O-glucosyltransferase activity"/>
    <property type="evidence" value="ECO:0007669"/>
    <property type="project" value="TreeGrafter"/>
</dbReference>
<dbReference type="GO" id="GO:0080044">
    <property type="term" value="F:quercetin 7-O-glucosyltransferase activity"/>
    <property type="evidence" value="ECO:0007669"/>
    <property type="project" value="TreeGrafter"/>
</dbReference>
<evidence type="ECO:0000259" key="5">
    <source>
        <dbReference type="Pfam" id="PF26168"/>
    </source>
</evidence>
<dbReference type="PROSITE" id="PS00375">
    <property type="entry name" value="UDPGT"/>
    <property type="match status" value="1"/>
</dbReference>
<dbReference type="Gene3D" id="3.40.50.2000">
    <property type="entry name" value="Glycogen Phosphorylase B"/>
    <property type="match status" value="2"/>
</dbReference>
<sequence>MAKQPHAVMLPFPAIGHLSPMLNLAGLLASRDILVTFVNTEFIHDRMFKSAPNDHNIRFQTISDGLPDDHNRSFDPTHQMMRSVTGTAGIYFEKLVEKLRASSDDVPPISCIIGDTFLPFAQDIAQKYDIPGMAFWACSACSLSVHFHTDLLVQKGYIPLQVHTGKTRGGRCEEEDEIISCIPGMSQLRVRDVPSSLLEEDSSYFMNHHLKMATNRSGEAAQVLLFNTSEELDAPILESLRTKFEVLSVGPLLPLAFMGDSGASGGHMRAEEKRIAPPSANEDSGCLQWLDEQERCSVVFVSFGSVARFSKEQLEELAWGLEASNQPFLWVYGQSALLPQQFLTRTKQRSCFVSWAPQLKVLLHPSVGCYLTHCGWNSTIESIYAGVPLVCWPFFADNHVNRRLLVDVWKMGVELNDRNICREDITRSVKMVIIGDEGAHIRKRCNDLKISVRNATNKGGSSYVNFDKLVKIIMKN</sequence>
<feature type="domain" description="Glycosyltransferase N-terminal" evidence="5">
    <location>
        <begin position="8"/>
        <end position="41"/>
    </location>
</feature>
<name>A0A2Z2PFJ7_GINBI</name>
<dbReference type="FunFam" id="3.40.50.2000:FF:000060">
    <property type="entry name" value="Glycosyltransferase"/>
    <property type="match status" value="1"/>
</dbReference>
<evidence type="ECO:0000256" key="4">
    <source>
        <dbReference type="RuleBase" id="RU362057"/>
    </source>
</evidence>
<protein>
    <recommendedName>
        <fullName evidence="4">Glycosyltransferase</fullName>
        <ecNumber evidence="4">2.4.1.-</ecNumber>
    </recommendedName>
</protein>
<evidence type="ECO:0000256" key="1">
    <source>
        <dbReference type="ARBA" id="ARBA00009995"/>
    </source>
</evidence>
<organism evidence="6">
    <name type="scientific">Ginkgo biloba</name>
    <name type="common">Ginkgo</name>
    <name type="synonym">Maidenhair tree</name>
    <dbReference type="NCBI Taxonomy" id="3311"/>
    <lineage>
        <taxon>Eukaryota</taxon>
        <taxon>Viridiplantae</taxon>
        <taxon>Streptophyta</taxon>
        <taxon>Embryophyta</taxon>
        <taxon>Tracheophyta</taxon>
        <taxon>Spermatophyta</taxon>
        <taxon>Ginkgoidae</taxon>
        <taxon>Ginkgoales</taxon>
        <taxon>Ginkgoaceae</taxon>
        <taxon>Ginkgo</taxon>
    </lineage>
</organism>
<dbReference type="SUPFAM" id="SSF53756">
    <property type="entry name" value="UDP-Glycosyltransferase/glycogen phosphorylase"/>
    <property type="match status" value="1"/>
</dbReference>
<evidence type="ECO:0000256" key="2">
    <source>
        <dbReference type="ARBA" id="ARBA00022679"/>
    </source>
</evidence>
<evidence type="ECO:0000256" key="3">
    <source>
        <dbReference type="RuleBase" id="RU003718"/>
    </source>
</evidence>
<accession>A0A2Z2PFJ7</accession>
<dbReference type="CDD" id="cd03784">
    <property type="entry name" value="GT1_Gtf-like"/>
    <property type="match status" value="1"/>
</dbReference>
<dbReference type="InterPro" id="IPR058980">
    <property type="entry name" value="Glyco_transf_N"/>
</dbReference>
<dbReference type="EMBL" id="KY274817">
    <property type="protein sequence ID" value="ASK39405.1"/>
    <property type="molecule type" value="mRNA"/>
</dbReference>
<keyword evidence="3" id="KW-0328">Glycosyltransferase</keyword>
<dbReference type="Pfam" id="PF26168">
    <property type="entry name" value="Glyco_transf_N"/>
    <property type="match status" value="1"/>
</dbReference>
<comment type="similarity">
    <text evidence="1 3">Belongs to the UDP-glycosyltransferase family.</text>
</comment>
<dbReference type="PANTHER" id="PTHR11926">
    <property type="entry name" value="GLUCOSYL/GLUCURONOSYL TRANSFERASES"/>
    <property type="match status" value="1"/>
</dbReference>
<dbReference type="InterPro" id="IPR035595">
    <property type="entry name" value="UDP_glycos_trans_CS"/>
</dbReference>
<evidence type="ECO:0000313" key="6">
    <source>
        <dbReference type="EMBL" id="ASK39405.1"/>
    </source>
</evidence>
<proteinExistence type="evidence at transcript level"/>
<dbReference type="EC" id="2.4.1.-" evidence="4"/>
<gene>
    <name evidence="6" type="primary">UGT6</name>
</gene>
<dbReference type="Pfam" id="PF00201">
    <property type="entry name" value="UDPGT"/>
    <property type="match status" value="1"/>
</dbReference>
<keyword evidence="2 3" id="KW-0808">Transferase</keyword>